<evidence type="ECO:0000256" key="1">
    <source>
        <dbReference type="ARBA" id="ARBA00003134"/>
    </source>
</evidence>
<keyword evidence="10" id="KW-1185">Reference proteome</keyword>
<evidence type="ECO:0000313" key="10">
    <source>
        <dbReference type="Proteomes" id="UP001238163"/>
    </source>
</evidence>
<sequence length="87" mass="9825">MPNIKSAAKRLRQNEKCRVFNRMRKSRVRTSENILDDLIKAGDKEAVVAGLTKCYSELDKAAKNGVIHKNKASRKKQRLAARVAKMA</sequence>
<evidence type="ECO:0000256" key="4">
    <source>
        <dbReference type="ARBA" id="ARBA00022884"/>
    </source>
</evidence>
<dbReference type="InterPro" id="IPR002583">
    <property type="entry name" value="Ribosomal_bS20"/>
</dbReference>
<keyword evidence="6 8" id="KW-0687">Ribonucleoprotein</keyword>
<keyword evidence="4 8" id="KW-0694">RNA-binding</keyword>
<evidence type="ECO:0000256" key="7">
    <source>
        <dbReference type="ARBA" id="ARBA00035136"/>
    </source>
</evidence>
<dbReference type="NCBIfam" id="TIGR00029">
    <property type="entry name" value="S20"/>
    <property type="match status" value="1"/>
</dbReference>
<dbReference type="GO" id="GO:0006412">
    <property type="term" value="P:translation"/>
    <property type="evidence" value="ECO:0007669"/>
    <property type="project" value="UniProtKB-UniRule"/>
</dbReference>
<organism evidence="9 10">
    <name type="scientific">Oligosphaera ethanolica</name>
    <dbReference type="NCBI Taxonomy" id="760260"/>
    <lineage>
        <taxon>Bacteria</taxon>
        <taxon>Pseudomonadati</taxon>
        <taxon>Lentisphaerota</taxon>
        <taxon>Oligosphaeria</taxon>
        <taxon>Oligosphaerales</taxon>
        <taxon>Oligosphaeraceae</taxon>
        <taxon>Oligosphaera</taxon>
    </lineage>
</organism>
<name>A0AAE3VJ79_9BACT</name>
<dbReference type="PANTHER" id="PTHR33398">
    <property type="entry name" value="30S RIBOSOMAL PROTEIN S20"/>
    <property type="match status" value="1"/>
</dbReference>
<dbReference type="EMBL" id="JAUSVL010000001">
    <property type="protein sequence ID" value="MDQ0291109.1"/>
    <property type="molecule type" value="Genomic_DNA"/>
</dbReference>
<comment type="function">
    <text evidence="1 8">Binds directly to 16S ribosomal RNA.</text>
</comment>
<dbReference type="SUPFAM" id="SSF46992">
    <property type="entry name" value="Ribosomal protein S20"/>
    <property type="match status" value="1"/>
</dbReference>
<dbReference type="GO" id="GO:0015935">
    <property type="term" value="C:small ribosomal subunit"/>
    <property type="evidence" value="ECO:0007669"/>
    <property type="project" value="TreeGrafter"/>
</dbReference>
<evidence type="ECO:0000256" key="8">
    <source>
        <dbReference type="HAMAP-Rule" id="MF_00500"/>
    </source>
</evidence>
<dbReference type="Pfam" id="PF01649">
    <property type="entry name" value="Ribosomal_S20p"/>
    <property type="match status" value="1"/>
</dbReference>
<dbReference type="FunFam" id="1.20.58.110:FF:000001">
    <property type="entry name" value="30S ribosomal protein S20"/>
    <property type="match status" value="1"/>
</dbReference>
<evidence type="ECO:0000256" key="6">
    <source>
        <dbReference type="ARBA" id="ARBA00023274"/>
    </source>
</evidence>
<evidence type="ECO:0000256" key="2">
    <source>
        <dbReference type="ARBA" id="ARBA00007634"/>
    </source>
</evidence>
<proteinExistence type="inferred from homology"/>
<dbReference type="PANTHER" id="PTHR33398:SF1">
    <property type="entry name" value="SMALL RIBOSOMAL SUBUNIT PROTEIN BS20C"/>
    <property type="match status" value="1"/>
</dbReference>
<comment type="similarity">
    <text evidence="2 8">Belongs to the bacterial ribosomal protein bS20 family.</text>
</comment>
<keyword evidence="5 8" id="KW-0689">Ribosomal protein</keyword>
<comment type="caution">
    <text evidence="9">The sequence shown here is derived from an EMBL/GenBank/DDBJ whole genome shotgun (WGS) entry which is preliminary data.</text>
</comment>
<gene>
    <name evidence="8" type="primary">rpsT</name>
    <name evidence="9" type="ORF">J3R75_003216</name>
</gene>
<evidence type="ECO:0000256" key="3">
    <source>
        <dbReference type="ARBA" id="ARBA00022730"/>
    </source>
</evidence>
<reference evidence="9" key="1">
    <citation type="submission" date="2023-07" db="EMBL/GenBank/DDBJ databases">
        <title>Genomic Encyclopedia of Type Strains, Phase IV (KMG-IV): sequencing the most valuable type-strain genomes for metagenomic binning, comparative biology and taxonomic classification.</title>
        <authorList>
            <person name="Goeker M."/>
        </authorList>
    </citation>
    <scope>NUCLEOTIDE SEQUENCE</scope>
    <source>
        <strain evidence="9">DSM 24202</strain>
    </source>
</reference>
<dbReference type="HAMAP" id="MF_00500">
    <property type="entry name" value="Ribosomal_bS20"/>
    <property type="match status" value="1"/>
</dbReference>
<accession>A0AAE3VJ79</accession>
<dbReference type="AlphaFoldDB" id="A0AAE3VJ79"/>
<dbReference type="RefSeq" id="WP_307263410.1">
    <property type="nucleotide sequence ID" value="NZ_JAUSVL010000001.1"/>
</dbReference>
<dbReference type="GO" id="GO:0070181">
    <property type="term" value="F:small ribosomal subunit rRNA binding"/>
    <property type="evidence" value="ECO:0007669"/>
    <property type="project" value="TreeGrafter"/>
</dbReference>
<dbReference type="InterPro" id="IPR036510">
    <property type="entry name" value="Ribosomal_bS20_sf"/>
</dbReference>
<dbReference type="Gene3D" id="1.20.58.110">
    <property type="entry name" value="Ribosomal protein S20"/>
    <property type="match status" value="1"/>
</dbReference>
<dbReference type="Proteomes" id="UP001238163">
    <property type="component" value="Unassembled WGS sequence"/>
</dbReference>
<protein>
    <recommendedName>
        <fullName evidence="7 8">Small ribosomal subunit protein bS20</fullName>
    </recommendedName>
</protein>
<keyword evidence="3 8" id="KW-0699">rRNA-binding</keyword>
<evidence type="ECO:0000256" key="5">
    <source>
        <dbReference type="ARBA" id="ARBA00022980"/>
    </source>
</evidence>
<dbReference type="GO" id="GO:0003735">
    <property type="term" value="F:structural constituent of ribosome"/>
    <property type="evidence" value="ECO:0007669"/>
    <property type="project" value="InterPro"/>
</dbReference>
<evidence type="ECO:0000313" key="9">
    <source>
        <dbReference type="EMBL" id="MDQ0291109.1"/>
    </source>
</evidence>